<proteinExistence type="predicted"/>
<keyword evidence="3" id="KW-1185">Reference proteome</keyword>
<gene>
    <name evidence="2" type="ORF">K1718_08940</name>
</gene>
<evidence type="ECO:0000313" key="2">
    <source>
        <dbReference type="EMBL" id="WFE91468.1"/>
    </source>
</evidence>
<reference evidence="2 3" key="1">
    <citation type="submission" date="2023-03" db="EMBL/GenBank/DDBJ databases">
        <title>Roseibium porphyridii sp. nov. and Roseibium rhodosorbium sp. nov. isolated from marine algae, Porphyridium cruentum and Rhodosorus marinus, respectively.</title>
        <authorList>
            <person name="Lee M.W."/>
            <person name="Choi B.J."/>
            <person name="Lee J.K."/>
            <person name="Choi D.G."/>
            <person name="Baek J.H."/>
            <person name="Bayburt H."/>
            <person name="Kim J.M."/>
            <person name="Han D.M."/>
            <person name="Kim K.H."/>
            <person name="Jeon C.O."/>
        </authorList>
    </citation>
    <scope>NUCLEOTIDE SEQUENCE [LARGE SCALE GENOMIC DNA]</scope>
    <source>
        <strain evidence="2 3">KMA01</strain>
    </source>
</reference>
<dbReference type="Pfam" id="PF20613">
    <property type="entry name" value="HipA_2"/>
    <property type="match status" value="1"/>
</dbReference>
<dbReference type="InterPro" id="IPR046748">
    <property type="entry name" value="HipA_2"/>
</dbReference>
<feature type="domain" description="HipA-like kinase" evidence="1">
    <location>
        <begin position="1"/>
        <end position="221"/>
    </location>
</feature>
<dbReference type="RefSeq" id="WP_265683919.1">
    <property type="nucleotide sequence ID" value="NZ_CP120863.1"/>
</dbReference>
<evidence type="ECO:0000259" key="1">
    <source>
        <dbReference type="Pfam" id="PF20613"/>
    </source>
</evidence>
<sequence>MSQPYLCGLSDEKKYYVKGRSATKKGCICEAVCAELGKSFDLPIPDFAFVDIDDEVTKYDPEAASAMGTGIGFASQLVNSLTEVKISDLNKFNQDLLKKVFLFDTWICNEDRTGTTLGGNPNLFFSAPSDELVVIDHNLAFDKNFNIVSQKELHICREYWFSDPQDVLLRSIFEPQMAAALKKLDGYLNALPEEWIDAEPDFLEFVDKTLKRYDKDEFWEPITWAV</sequence>
<protein>
    <recommendedName>
        <fullName evidence="1">HipA-like kinase domain-containing protein</fullName>
    </recommendedName>
</protein>
<dbReference type="EMBL" id="CP120863">
    <property type="protein sequence ID" value="WFE91468.1"/>
    <property type="molecule type" value="Genomic_DNA"/>
</dbReference>
<organism evidence="2 3">
    <name type="scientific">Roseibium porphyridii</name>
    <dbReference type="NCBI Taxonomy" id="2866279"/>
    <lineage>
        <taxon>Bacteria</taxon>
        <taxon>Pseudomonadati</taxon>
        <taxon>Pseudomonadota</taxon>
        <taxon>Alphaproteobacteria</taxon>
        <taxon>Hyphomicrobiales</taxon>
        <taxon>Stappiaceae</taxon>
        <taxon>Roseibium</taxon>
    </lineage>
</organism>
<name>A0ABY8F7I9_9HYPH</name>
<accession>A0ABY8F7I9</accession>
<dbReference type="Proteomes" id="UP001209803">
    <property type="component" value="Chromosome"/>
</dbReference>
<evidence type="ECO:0000313" key="3">
    <source>
        <dbReference type="Proteomes" id="UP001209803"/>
    </source>
</evidence>